<dbReference type="Pfam" id="PF04055">
    <property type="entry name" value="Radical_SAM"/>
    <property type="match status" value="1"/>
</dbReference>
<dbReference type="InterPro" id="IPR058240">
    <property type="entry name" value="rSAM_sf"/>
</dbReference>
<proteinExistence type="predicted"/>
<dbReference type="EMBL" id="NPCC01000015">
    <property type="protein sequence ID" value="PAE88418.1"/>
    <property type="molecule type" value="Genomic_DNA"/>
</dbReference>
<keyword evidence="3" id="KW-0479">Metal-binding</keyword>
<dbReference type="SMART" id="SM00729">
    <property type="entry name" value="Elp3"/>
    <property type="match status" value="1"/>
</dbReference>
<evidence type="ECO:0000313" key="8">
    <source>
        <dbReference type="Proteomes" id="UP000216207"/>
    </source>
</evidence>
<dbReference type="InterPro" id="IPR007197">
    <property type="entry name" value="rSAM"/>
</dbReference>
<evidence type="ECO:0000313" key="7">
    <source>
        <dbReference type="EMBL" id="PAE88418.1"/>
    </source>
</evidence>
<gene>
    <name evidence="7" type="ORF">CHH72_12305</name>
</gene>
<protein>
    <recommendedName>
        <fullName evidence="1">Heme chaperone HemW</fullName>
    </recommendedName>
</protein>
<dbReference type="SFLD" id="SFLDG01065">
    <property type="entry name" value="anaerobic_coproporphyrinogen-I"/>
    <property type="match status" value="1"/>
</dbReference>
<dbReference type="AlphaFoldDB" id="A0A268NYA9"/>
<evidence type="ECO:0000256" key="5">
    <source>
        <dbReference type="ARBA" id="ARBA00023014"/>
    </source>
</evidence>
<evidence type="ECO:0000256" key="3">
    <source>
        <dbReference type="ARBA" id="ARBA00022723"/>
    </source>
</evidence>
<sequence>MALNQTELNVGELLKRHPELQISHNNYNINVTANFGETIEGAALADLYNHFDGANKPATLYFHVPLCSYICYFCNYVKKYLPQNGKEEEVLDRWVNLLIKESTSTIGQAPWVTKAKIESIYLGGGTASLMKPHQLAKIVAHIREHYTIANDCEISLEGNPDNYQGDEIEQALEMGFNRFSMGVQSLEDDVIKAVGRKHDRKMSIDAINKLLLSNKPFNVDIIFGLPHQTANSVARDIEVLCDMGVPTITIYRLRNADRQKMGIGNVSLWNNDRVREKMEAEGLFPTLEQTYQMREEILKVFLKYGYEPSPCGWWSRKNTYPEGNIPQISKNKWERYDSMIAYGPGVYGWLNDKEGTILQTHNVSDINRYVERMENDESPSSFGRMLTGNEAISTSLGFNYKSNQPIQLSRYQKEFHVDLINDEPYAGVIRSLLESNLLMKLDDDRLLPTLEGEALHEEIISVYFHGQIGQFSSEICHK</sequence>
<evidence type="ECO:0000256" key="4">
    <source>
        <dbReference type="ARBA" id="ARBA00023004"/>
    </source>
</evidence>
<dbReference type="GO" id="GO:0046872">
    <property type="term" value="F:metal ion binding"/>
    <property type="evidence" value="ECO:0007669"/>
    <property type="project" value="UniProtKB-KW"/>
</dbReference>
<evidence type="ECO:0000259" key="6">
    <source>
        <dbReference type="PROSITE" id="PS51918"/>
    </source>
</evidence>
<accession>A0A268NYA9</accession>
<organism evidence="7 8">
    <name type="scientific">Shouchella clausii</name>
    <name type="common">Alkalihalobacillus clausii</name>
    <dbReference type="NCBI Taxonomy" id="79880"/>
    <lineage>
        <taxon>Bacteria</taxon>
        <taxon>Bacillati</taxon>
        <taxon>Bacillota</taxon>
        <taxon>Bacilli</taxon>
        <taxon>Bacillales</taxon>
        <taxon>Bacillaceae</taxon>
        <taxon>Shouchella</taxon>
    </lineage>
</organism>
<dbReference type="SFLD" id="SFLDS00029">
    <property type="entry name" value="Radical_SAM"/>
    <property type="match status" value="1"/>
</dbReference>
<dbReference type="InterPro" id="IPR034505">
    <property type="entry name" value="Coproporphyrinogen-III_oxidase"/>
</dbReference>
<keyword evidence="5" id="KW-0411">Iron-sulfur</keyword>
<comment type="caution">
    <text evidence="7">The sequence shown here is derived from an EMBL/GenBank/DDBJ whole genome shotgun (WGS) entry which is preliminary data.</text>
</comment>
<dbReference type="PANTHER" id="PTHR13932:SF5">
    <property type="entry name" value="RADICAL S-ADENOSYL METHIONINE DOMAIN-CONTAINING PROTEIN 1, MITOCHONDRIAL"/>
    <property type="match status" value="1"/>
</dbReference>
<dbReference type="RefSeq" id="WP_063608207.1">
    <property type="nucleotide sequence ID" value="NZ_BOQQ01000015.1"/>
</dbReference>
<dbReference type="SUPFAM" id="SSF102114">
    <property type="entry name" value="Radical SAM enzymes"/>
    <property type="match status" value="1"/>
</dbReference>
<dbReference type="Proteomes" id="UP000216207">
    <property type="component" value="Unassembled WGS sequence"/>
</dbReference>
<dbReference type="Gene3D" id="3.20.20.70">
    <property type="entry name" value="Aldolase class I"/>
    <property type="match status" value="1"/>
</dbReference>
<reference evidence="7 8" key="1">
    <citation type="submission" date="2017-07" db="EMBL/GenBank/DDBJ databases">
        <title>Isolation and whole genome analysis of endospore-forming bacteria from heroin.</title>
        <authorList>
            <person name="Kalinowski J."/>
            <person name="Ahrens B."/>
            <person name="Al-Dilaimi A."/>
            <person name="Winkler A."/>
            <person name="Wibberg D."/>
            <person name="Schleenbecker U."/>
            <person name="Ruckert C."/>
            <person name="Wolfel R."/>
            <person name="Grass G."/>
        </authorList>
    </citation>
    <scope>NUCLEOTIDE SEQUENCE [LARGE SCALE GENOMIC DNA]</scope>
    <source>
        <strain evidence="7 8">7539</strain>
    </source>
</reference>
<dbReference type="GO" id="GO:0051539">
    <property type="term" value="F:4 iron, 4 sulfur cluster binding"/>
    <property type="evidence" value="ECO:0007669"/>
    <property type="project" value="TreeGrafter"/>
</dbReference>
<dbReference type="InterPro" id="IPR006638">
    <property type="entry name" value="Elp3/MiaA/NifB-like_rSAM"/>
</dbReference>
<evidence type="ECO:0000256" key="1">
    <source>
        <dbReference type="ARBA" id="ARBA00017228"/>
    </source>
</evidence>
<keyword evidence="2" id="KW-0949">S-adenosyl-L-methionine</keyword>
<dbReference type="CDD" id="cd01335">
    <property type="entry name" value="Radical_SAM"/>
    <property type="match status" value="1"/>
</dbReference>
<feature type="domain" description="Radical SAM core" evidence="6">
    <location>
        <begin position="52"/>
        <end position="294"/>
    </location>
</feature>
<dbReference type="GO" id="GO:0003824">
    <property type="term" value="F:catalytic activity"/>
    <property type="evidence" value="ECO:0007669"/>
    <property type="project" value="InterPro"/>
</dbReference>
<dbReference type="PANTHER" id="PTHR13932">
    <property type="entry name" value="COPROPORPHYRINIGEN III OXIDASE"/>
    <property type="match status" value="1"/>
</dbReference>
<evidence type="ECO:0000256" key="2">
    <source>
        <dbReference type="ARBA" id="ARBA00022691"/>
    </source>
</evidence>
<name>A0A268NYA9_SHOCL</name>
<dbReference type="PROSITE" id="PS51918">
    <property type="entry name" value="RADICAL_SAM"/>
    <property type="match status" value="1"/>
</dbReference>
<dbReference type="InterPro" id="IPR013785">
    <property type="entry name" value="Aldolase_TIM"/>
</dbReference>
<dbReference type="GO" id="GO:0005737">
    <property type="term" value="C:cytoplasm"/>
    <property type="evidence" value="ECO:0007669"/>
    <property type="project" value="TreeGrafter"/>
</dbReference>
<keyword evidence="4" id="KW-0408">Iron</keyword>
<dbReference type="GO" id="GO:0006779">
    <property type="term" value="P:porphyrin-containing compound biosynthetic process"/>
    <property type="evidence" value="ECO:0007669"/>
    <property type="project" value="TreeGrafter"/>
</dbReference>